<keyword evidence="3" id="KW-1133">Transmembrane helix</keyword>
<dbReference type="PANTHER" id="PTHR33392:SF6">
    <property type="entry name" value="POLYISOPRENYL-TEICHOIC ACID--PEPTIDOGLYCAN TEICHOIC ACID TRANSFERASE TAGU"/>
    <property type="match status" value="1"/>
</dbReference>
<feature type="domain" description="Cell envelope-related transcriptional attenuator" evidence="4">
    <location>
        <begin position="169"/>
        <end position="345"/>
    </location>
</feature>
<evidence type="ECO:0000259" key="4">
    <source>
        <dbReference type="Pfam" id="PF03816"/>
    </source>
</evidence>
<dbReference type="Proteomes" id="UP001501057">
    <property type="component" value="Unassembled WGS sequence"/>
</dbReference>
<feature type="region of interest" description="Disordered" evidence="2">
    <location>
        <begin position="437"/>
        <end position="464"/>
    </location>
</feature>
<dbReference type="Gene3D" id="3.40.630.190">
    <property type="entry name" value="LCP protein"/>
    <property type="match status" value="1"/>
</dbReference>
<dbReference type="NCBIfam" id="TIGR00350">
    <property type="entry name" value="lytR_cpsA_psr"/>
    <property type="match status" value="1"/>
</dbReference>
<keyword evidence="6" id="KW-1185">Reference proteome</keyword>
<keyword evidence="3" id="KW-0472">Membrane</keyword>
<comment type="caution">
    <text evidence="5">The sequence shown here is derived from an EMBL/GenBank/DDBJ whole genome shotgun (WGS) entry which is preliminary data.</text>
</comment>
<evidence type="ECO:0000313" key="5">
    <source>
        <dbReference type="EMBL" id="GAA1737921.1"/>
    </source>
</evidence>
<comment type="similarity">
    <text evidence="1">Belongs to the LytR/CpsA/Psr (LCP) family.</text>
</comment>
<dbReference type="InterPro" id="IPR004474">
    <property type="entry name" value="LytR_CpsA_psr"/>
</dbReference>
<gene>
    <name evidence="5" type="ORF">GCM10009710_17670</name>
</gene>
<feature type="transmembrane region" description="Helical" evidence="3">
    <location>
        <begin position="105"/>
        <end position="129"/>
    </location>
</feature>
<dbReference type="PANTHER" id="PTHR33392">
    <property type="entry name" value="POLYISOPRENYL-TEICHOIC ACID--PEPTIDOGLYCAN TEICHOIC ACID TRANSFERASE TAGU"/>
    <property type="match status" value="1"/>
</dbReference>
<sequence length="464" mass="49710">MQFRRAIVLLVMTLVVPGSAQIAAGNRNVGRVAVRIWASLLGVTLLGLLVAYLSRSTFLSLVLDQRVLFLGRWIVTAAAIGWVVLLLDAWRLGMPLRLPQRRRLIVTAVNGVLCFAVAGSLLFAANVLAAQNHLIGTVFASEEVADASDGRYNVLLLGGDSGEGREGMRPDSINVASVDAESGRTVIVSLPRNLQRVPFPEGTVMHEQFPDGFVSDDEDEGYYLNGVSTWANDHADLFGDTADPGLLATTQAVEAITGLKISYHASINMQGFAQLIDAVGGVTLDVKQRTPKSGITEKTKGWIEVGEQKLNGDEALWYARSRKADNDFARMGRQKCVMNAMLAQLSPQKVLLNVQDIAKSSAALLSTDIPASELDVFADLALKARSFPVSTVSIVPPAVNTVDPDFPVVRQMVDDAINASEGADEPPSAFETATAVLPQPERSEEEAAADPTLANDTADLAETC</sequence>
<feature type="transmembrane region" description="Helical" evidence="3">
    <location>
        <begin position="67"/>
        <end position="85"/>
    </location>
</feature>
<keyword evidence="3" id="KW-0812">Transmembrane</keyword>
<accession>A0ABN2JUV3</accession>
<dbReference type="InterPro" id="IPR050922">
    <property type="entry name" value="LytR/CpsA/Psr_CW_biosynth"/>
</dbReference>
<reference evidence="5 6" key="1">
    <citation type="journal article" date="2019" name="Int. J. Syst. Evol. Microbiol.">
        <title>The Global Catalogue of Microorganisms (GCM) 10K type strain sequencing project: providing services to taxonomists for standard genome sequencing and annotation.</title>
        <authorList>
            <consortium name="The Broad Institute Genomics Platform"/>
            <consortium name="The Broad Institute Genome Sequencing Center for Infectious Disease"/>
            <person name="Wu L."/>
            <person name="Ma J."/>
        </authorList>
    </citation>
    <scope>NUCLEOTIDE SEQUENCE [LARGE SCALE GENOMIC DNA]</scope>
    <source>
        <strain evidence="5 6">JCM 13518</strain>
    </source>
</reference>
<proteinExistence type="inferred from homology"/>
<evidence type="ECO:0000256" key="1">
    <source>
        <dbReference type="ARBA" id="ARBA00006068"/>
    </source>
</evidence>
<feature type="transmembrane region" description="Helical" evidence="3">
    <location>
        <begin position="36"/>
        <end position="55"/>
    </location>
</feature>
<dbReference type="Pfam" id="PF03816">
    <property type="entry name" value="LytR_cpsA_psr"/>
    <property type="match status" value="1"/>
</dbReference>
<dbReference type="EMBL" id="BAAAME010000004">
    <property type="protein sequence ID" value="GAA1737921.1"/>
    <property type="molecule type" value="Genomic_DNA"/>
</dbReference>
<organism evidence="5 6">
    <name type="scientific">Aeromicrobium alkaliterrae</name>
    <dbReference type="NCBI Taxonomy" id="302168"/>
    <lineage>
        <taxon>Bacteria</taxon>
        <taxon>Bacillati</taxon>
        <taxon>Actinomycetota</taxon>
        <taxon>Actinomycetes</taxon>
        <taxon>Propionibacteriales</taxon>
        <taxon>Nocardioidaceae</taxon>
        <taxon>Aeromicrobium</taxon>
    </lineage>
</organism>
<evidence type="ECO:0000313" key="6">
    <source>
        <dbReference type="Proteomes" id="UP001501057"/>
    </source>
</evidence>
<name>A0ABN2JUV3_9ACTN</name>
<protein>
    <recommendedName>
        <fullName evidence="4">Cell envelope-related transcriptional attenuator domain-containing protein</fullName>
    </recommendedName>
</protein>
<evidence type="ECO:0000256" key="3">
    <source>
        <dbReference type="SAM" id="Phobius"/>
    </source>
</evidence>
<evidence type="ECO:0000256" key="2">
    <source>
        <dbReference type="SAM" id="MobiDB-lite"/>
    </source>
</evidence>